<accession>A0ABR4D6I4</accession>
<gene>
    <name evidence="1" type="ORF">VTJ83DRAFT_5328</name>
</gene>
<dbReference type="GeneID" id="98126560"/>
<name>A0ABR4D6I4_9PEZI</name>
<reference evidence="1 2" key="1">
    <citation type="journal article" date="2024" name="Commun. Biol.">
        <title>Comparative genomic analysis of thermophilic fungi reveals convergent evolutionary adaptations and gene losses.</title>
        <authorList>
            <person name="Steindorff A.S."/>
            <person name="Aguilar-Pontes M.V."/>
            <person name="Robinson A.J."/>
            <person name="Andreopoulos B."/>
            <person name="LaButti K."/>
            <person name="Kuo A."/>
            <person name="Mondo S."/>
            <person name="Riley R."/>
            <person name="Otillar R."/>
            <person name="Haridas S."/>
            <person name="Lipzen A."/>
            <person name="Grimwood J."/>
            <person name="Schmutz J."/>
            <person name="Clum A."/>
            <person name="Reid I.D."/>
            <person name="Moisan M.C."/>
            <person name="Butler G."/>
            <person name="Nguyen T.T.M."/>
            <person name="Dewar K."/>
            <person name="Conant G."/>
            <person name="Drula E."/>
            <person name="Henrissat B."/>
            <person name="Hansel C."/>
            <person name="Singer S."/>
            <person name="Hutchinson M.I."/>
            <person name="de Vries R.P."/>
            <person name="Natvig D.O."/>
            <person name="Powell A.J."/>
            <person name="Tsang A."/>
            <person name="Grigoriev I.V."/>
        </authorList>
    </citation>
    <scope>NUCLEOTIDE SEQUENCE [LARGE SCALE GENOMIC DNA]</scope>
    <source>
        <strain evidence="1 2">ATCC 22073</strain>
    </source>
</reference>
<comment type="caution">
    <text evidence="1">The sequence shown here is derived from an EMBL/GenBank/DDBJ whole genome shotgun (WGS) entry which is preliminary data.</text>
</comment>
<dbReference type="Proteomes" id="UP001600064">
    <property type="component" value="Unassembled WGS sequence"/>
</dbReference>
<evidence type="ECO:0000313" key="1">
    <source>
        <dbReference type="EMBL" id="KAL2265976.1"/>
    </source>
</evidence>
<keyword evidence="2" id="KW-1185">Reference proteome</keyword>
<organism evidence="1 2">
    <name type="scientific">Remersonia thermophila</name>
    <dbReference type="NCBI Taxonomy" id="72144"/>
    <lineage>
        <taxon>Eukaryota</taxon>
        <taxon>Fungi</taxon>
        <taxon>Dikarya</taxon>
        <taxon>Ascomycota</taxon>
        <taxon>Pezizomycotina</taxon>
        <taxon>Sordariomycetes</taxon>
        <taxon>Sordariomycetidae</taxon>
        <taxon>Sordariales</taxon>
        <taxon>Sordariales incertae sedis</taxon>
        <taxon>Remersonia</taxon>
    </lineage>
</organism>
<evidence type="ECO:0000313" key="2">
    <source>
        <dbReference type="Proteomes" id="UP001600064"/>
    </source>
</evidence>
<proteinExistence type="predicted"/>
<protein>
    <submittedName>
        <fullName evidence="1">Uncharacterized protein</fullName>
    </submittedName>
</protein>
<dbReference type="EMBL" id="JAZGUE010000005">
    <property type="protein sequence ID" value="KAL2265976.1"/>
    <property type="molecule type" value="Genomic_DNA"/>
</dbReference>
<sequence>MAGIHAQISQSGKPNQACELPSSIHIFDFSPPPTQLKQPSTCLAAAATARPPPATAALAAPAPAANKRVMT</sequence>
<dbReference type="RefSeq" id="XP_070864703.1">
    <property type="nucleotide sequence ID" value="XM_071011916.1"/>
</dbReference>